<dbReference type="OrthoDB" id="2142759at2759"/>
<gene>
    <name evidence="2" type="ORF">SCP_0100750</name>
</gene>
<dbReference type="RefSeq" id="XP_027608116.1">
    <property type="nucleotide sequence ID" value="XM_027752315.1"/>
</dbReference>
<accession>A0A401G4W3</accession>
<dbReference type="InParanoid" id="A0A401G4W3"/>
<name>A0A401G4W3_9APHY</name>
<dbReference type="GeneID" id="38774120"/>
<comment type="caution">
    <text evidence="2">The sequence shown here is derived from an EMBL/GenBank/DDBJ whole genome shotgun (WGS) entry which is preliminary data.</text>
</comment>
<keyword evidence="3" id="KW-1185">Reference proteome</keyword>
<dbReference type="InterPro" id="IPR003615">
    <property type="entry name" value="HNH_nuc"/>
</dbReference>
<evidence type="ECO:0000259" key="1">
    <source>
        <dbReference type="Pfam" id="PF13391"/>
    </source>
</evidence>
<dbReference type="EMBL" id="BFAD01000001">
    <property type="protein sequence ID" value="GBE77203.1"/>
    <property type="molecule type" value="Genomic_DNA"/>
</dbReference>
<dbReference type="Pfam" id="PF13391">
    <property type="entry name" value="HNH_2"/>
    <property type="match status" value="1"/>
</dbReference>
<dbReference type="AlphaFoldDB" id="A0A401G4W3"/>
<sequence length="281" mass="31996">MHFLPRNIYVWDAHATPPVNVAGLYQHGAVSVSLFFSWLNMILDIDIPWALFPADKEGDPIGEPLDHEDDGTLPFGNYAICSEDARPIPVSLLRESHRPRPLTMEATPVTEAEYFRDRVRARDNRCCVTGIPVQHGDYATFHASHIFPVVHKDTWDEKRFKDKIQDDASIASQGPDGINSIQNGVLLRTDIHDMFNNYDFGINPDDEYQVIDFTSHGKLHGRSLWINMNVGAKYRPSDALLRDHLRQCVLAHVKGQGRRADWFDFELTDLDPWGKKLLSGH</sequence>
<organism evidence="2 3">
    <name type="scientific">Sparassis crispa</name>
    <dbReference type="NCBI Taxonomy" id="139825"/>
    <lineage>
        <taxon>Eukaryota</taxon>
        <taxon>Fungi</taxon>
        <taxon>Dikarya</taxon>
        <taxon>Basidiomycota</taxon>
        <taxon>Agaricomycotina</taxon>
        <taxon>Agaricomycetes</taxon>
        <taxon>Polyporales</taxon>
        <taxon>Sparassidaceae</taxon>
        <taxon>Sparassis</taxon>
    </lineage>
</organism>
<dbReference type="Proteomes" id="UP000287166">
    <property type="component" value="Unassembled WGS sequence"/>
</dbReference>
<protein>
    <recommendedName>
        <fullName evidence="1">HNH nuclease domain-containing protein</fullName>
    </recommendedName>
</protein>
<feature type="domain" description="HNH nuclease" evidence="1">
    <location>
        <begin position="126"/>
        <end position="203"/>
    </location>
</feature>
<reference evidence="2 3" key="1">
    <citation type="journal article" date="2018" name="Sci. Rep.">
        <title>Genome sequence of the cauliflower mushroom Sparassis crispa (Hanabiratake) and its association with beneficial usage.</title>
        <authorList>
            <person name="Kiyama R."/>
            <person name="Furutani Y."/>
            <person name="Kawaguchi K."/>
            <person name="Nakanishi T."/>
        </authorList>
    </citation>
    <scope>NUCLEOTIDE SEQUENCE [LARGE SCALE GENOMIC DNA]</scope>
</reference>
<proteinExistence type="predicted"/>
<evidence type="ECO:0000313" key="3">
    <source>
        <dbReference type="Proteomes" id="UP000287166"/>
    </source>
</evidence>
<evidence type="ECO:0000313" key="2">
    <source>
        <dbReference type="EMBL" id="GBE77203.1"/>
    </source>
</evidence>
<dbReference type="STRING" id="139825.A0A401G4W3"/>